<dbReference type="OrthoDB" id="3218408at2"/>
<evidence type="ECO:0000313" key="5">
    <source>
        <dbReference type="Proteomes" id="UP000198885"/>
    </source>
</evidence>
<evidence type="ECO:0000313" key="4">
    <source>
        <dbReference type="EMBL" id="SER47317.1"/>
    </source>
</evidence>
<proteinExistence type="predicted"/>
<dbReference type="EMBL" id="FOGU01000001">
    <property type="protein sequence ID" value="SER47317.1"/>
    <property type="molecule type" value="Genomic_DNA"/>
</dbReference>
<feature type="domain" description="HTH tetR-type" evidence="3">
    <location>
        <begin position="13"/>
        <end position="73"/>
    </location>
</feature>
<feature type="DNA-binding region" description="H-T-H motif" evidence="2">
    <location>
        <begin position="36"/>
        <end position="55"/>
    </location>
</feature>
<dbReference type="PROSITE" id="PS50977">
    <property type="entry name" value="HTH_TETR_2"/>
    <property type="match status" value="1"/>
</dbReference>
<accession>A0A1H9PGN4</accession>
<dbReference type="InterPro" id="IPR001647">
    <property type="entry name" value="HTH_TetR"/>
</dbReference>
<dbReference type="Gene3D" id="1.10.357.10">
    <property type="entry name" value="Tetracycline Repressor, domain 2"/>
    <property type="match status" value="1"/>
</dbReference>
<keyword evidence="5" id="KW-1185">Reference proteome</keyword>
<dbReference type="RefSeq" id="WP_092686990.1">
    <property type="nucleotide sequence ID" value="NZ_CBDDGO010000004.1"/>
</dbReference>
<dbReference type="InterPro" id="IPR009057">
    <property type="entry name" value="Homeodomain-like_sf"/>
</dbReference>
<evidence type="ECO:0000259" key="3">
    <source>
        <dbReference type="PROSITE" id="PS50977"/>
    </source>
</evidence>
<organism evidence="4 5">
    <name type="scientific">Tranquillimonas rosea</name>
    <dbReference type="NCBI Taxonomy" id="641238"/>
    <lineage>
        <taxon>Bacteria</taxon>
        <taxon>Pseudomonadati</taxon>
        <taxon>Pseudomonadota</taxon>
        <taxon>Alphaproteobacteria</taxon>
        <taxon>Rhodobacterales</taxon>
        <taxon>Roseobacteraceae</taxon>
        <taxon>Tranquillimonas</taxon>
    </lineage>
</organism>
<evidence type="ECO:0000256" key="2">
    <source>
        <dbReference type="PROSITE-ProRule" id="PRU00335"/>
    </source>
</evidence>
<dbReference type="PRINTS" id="PR00455">
    <property type="entry name" value="HTHTETR"/>
</dbReference>
<protein>
    <submittedName>
        <fullName evidence="4">DNA-binding transcriptional regulator, AcrR family</fullName>
    </submittedName>
</protein>
<reference evidence="4 5" key="1">
    <citation type="submission" date="2016-10" db="EMBL/GenBank/DDBJ databases">
        <authorList>
            <person name="de Groot N.N."/>
        </authorList>
    </citation>
    <scope>NUCLEOTIDE SEQUENCE [LARGE SCALE GENOMIC DNA]</scope>
    <source>
        <strain evidence="4 5">DSM 23042</strain>
    </source>
</reference>
<keyword evidence="1 2" id="KW-0238">DNA-binding</keyword>
<gene>
    <name evidence="4" type="ORF">SAMN04490244_101173</name>
</gene>
<dbReference type="AlphaFoldDB" id="A0A1H9PGN4"/>
<evidence type="ECO:0000256" key="1">
    <source>
        <dbReference type="ARBA" id="ARBA00023125"/>
    </source>
</evidence>
<dbReference type="Pfam" id="PF00440">
    <property type="entry name" value="TetR_N"/>
    <property type="match status" value="1"/>
</dbReference>
<sequence>MTQGEIETRTGWRGSAEAWLNAAYRILVERGVAYIKIGTLADDLGLSRTSFYWHFADRKALLAALIRQWEDKNTGNLVRQSGLYAETIAEAVLNVFDCWIDEELFDSRLDFAIRNWAQADPDLKSELLRTDETRIAALQAMFGRFGFDTDTADIRARTLYLTQVGYISMTTVEPRKTRLSRMPGYVEAFTGLAPTRGEFERFLSRHR</sequence>
<name>A0A1H9PGN4_9RHOB</name>
<dbReference type="Proteomes" id="UP000198885">
    <property type="component" value="Unassembled WGS sequence"/>
</dbReference>
<dbReference type="GO" id="GO:0003677">
    <property type="term" value="F:DNA binding"/>
    <property type="evidence" value="ECO:0007669"/>
    <property type="project" value="UniProtKB-UniRule"/>
</dbReference>
<dbReference type="SUPFAM" id="SSF46689">
    <property type="entry name" value="Homeodomain-like"/>
    <property type="match status" value="1"/>
</dbReference>
<dbReference type="STRING" id="641238.SAMN04490244_101173"/>